<dbReference type="Pfam" id="PF13416">
    <property type="entry name" value="SBP_bac_8"/>
    <property type="match status" value="1"/>
</dbReference>
<gene>
    <name evidence="3" type="ORF">GA0070624_2413</name>
</gene>
<keyword evidence="4" id="KW-1185">Reference proteome</keyword>
<dbReference type="Gene3D" id="3.40.190.10">
    <property type="entry name" value="Periplasmic binding protein-like II"/>
    <property type="match status" value="2"/>
</dbReference>
<dbReference type="CDD" id="cd13588">
    <property type="entry name" value="PBP2_polyamine_1"/>
    <property type="match status" value="1"/>
</dbReference>
<dbReference type="PROSITE" id="PS51257">
    <property type="entry name" value="PROKAR_LIPOPROTEIN"/>
    <property type="match status" value="1"/>
</dbReference>
<dbReference type="PANTHER" id="PTHR30222:SF18">
    <property type="entry name" value="BIFUNCTIONAL POLYHYDROXYBUTYRATE SYNTHASE _ ABC TRANSPORTER PERIPLASMIC BINDING PROTEIN-RELATED"/>
    <property type="match status" value="1"/>
</dbReference>
<dbReference type="Proteomes" id="UP000199413">
    <property type="component" value="Unassembled WGS sequence"/>
</dbReference>
<dbReference type="SUPFAM" id="SSF53850">
    <property type="entry name" value="Periplasmic binding protein-like II"/>
    <property type="match status" value="1"/>
</dbReference>
<protein>
    <submittedName>
        <fullName evidence="3">Putative spermidine/putrescine transport system substrate-binding protein</fullName>
    </submittedName>
</protein>
<sequence length="399" mass="43018">MRTGRTLTALAAVGLLAVAGCGDGGTDAGGSGPGGIKPPKIDKLASLGSGEGQVNIVAWAGYVEDGSTDPKVDWVTEFEKQTGCQVNVKVAGTSDEMVTLMKTGEYDLVSASGDASLRLIYGGDVAPVNTDLITNYKDVFDGLKLKQWNSVDGVAYGVPHGRGANLLMYRTDVVKPAPTSWGAVFDANSPHKGKITAYDSPIYIADAALYLMKHQPDLGIKNPYALDDKQFAAAVDLLKKQNELIGEYWSDYTKEVQAFKTGNSVLGTTWQVITNLAQADKAPVEAILPEEGATGWSDTWMISSKAKHPNCAYRWMDHIISPKANAAVAEWFGEAPSNRLSCAQTADKNHCATFHAEDEAYFEKVWFWSTPVAQCLDGRTDVKCKDYAAWTQAWTTVKG</sequence>
<organism evidence="3 4">
    <name type="scientific">Micromonospora rhizosphaerae</name>
    <dbReference type="NCBI Taxonomy" id="568872"/>
    <lineage>
        <taxon>Bacteria</taxon>
        <taxon>Bacillati</taxon>
        <taxon>Actinomycetota</taxon>
        <taxon>Actinomycetes</taxon>
        <taxon>Micromonosporales</taxon>
        <taxon>Micromonosporaceae</taxon>
        <taxon>Micromonospora</taxon>
    </lineage>
</organism>
<accession>A0A1C6RXA7</accession>
<feature type="signal peptide" evidence="2">
    <location>
        <begin position="1"/>
        <end position="19"/>
    </location>
</feature>
<dbReference type="PANTHER" id="PTHR30222">
    <property type="entry name" value="SPERMIDINE/PUTRESCINE-BINDING PERIPLASMIC PROTEIN"/>
    <property type="match status" value="1"/>
</dbReference>
<dbReference type="AlphaFoldDB" id="A0A1C6RXA7"/>
<proteinExistence type="predicted"/>
<dbReference type="OrthoDB" id="9813777at2"/>
<evidence type="ECO:0000313" key="4">
    <source>
        <dbReference type="Proteomes" id="UP000199413"/>
    </source>
</evidence>
<evidence type="ECO:0000256" key="1">
    <source>
        <dbReference type="ARBA" id="ARBA00022729"/>
    </source>
</evidence>
<reference evidence="4" key="1">
    <citation type="submission" date="2016-06" db="EMBL/GenBank/DDBJ databases">
        <authorList>
            <person name="Varghese N."/>
            <person name="Submissions Spin"/>
        </authorList>
    </citation>
    <scope>NUCLEOTIDE SEQUENCE [LARGE SCALE GENOMIC DNA]</scope>
    <source>
        <strain evidence="4">DSM 45431</strain>
    </source>
</reference>
<dbReference type="RefSeq" id="WP_091340366.1">
    <property type="nucleotide sequence ID" value="NZ_FMHV01000002.1"/>
</dbReference>
<dbReference type="InterPro" id="IPR006059">
    <property type="entry name" value="SBP"/>
</dbReference>
<evidence type="ECO:0000256" key="2">
    <source>
        <dbReference type="SAM" id="SignalP"/>
    </source>
</evidence>
<keyword evidence="1 2" id="KW-0732">Signal</keyword>
<dbReference type="EMBL" id="FMHV01000002">
    <property type="protein sequence ID" value="SCL21865.1"/>
    <property type="molecule type" value="Genomic_DNA"/>
</dbReference>
<dbReference type="STRING" id="568872.GA0070624_2413"/>
<name>A0A1C6RXA7_9ACTN</name>
<feature type="chain" id="PRO_5039123888" evidence="2">
    <location>
        <begin position="20"/>
        <end position="399"/>
    </location>
</feature>
<evidence type="ECO:0000313" key="3">
    <source>
        <dbReference type="EMBL" id="SCL21865.1"/>
    </source>
</evidence>